<dbReference type="PANTHER" id="PTHR12872:SF1">
    <property type="entry name" value="ALPHA-N-ACETYLGLUCOSAMINIDASE"/>
    <property type="match status" value="1"/>
</dbReference>
<feature type="domain" description="Alpha-N-acetylglucosaminidase C-terminal" evidence="12">
    <location>
        <begin position="487"/>
        <end position="748"/>
    </location>
</feature>
<dbReference type="AlphaFoldDB" id="A0A9P0H5S4"/>
<name>A0A9P0H5S4_NEZVI</name>
<evidence type="ECO:0000256" key="8">
    <source>
        <dbReference type="ARBA" id="ARBA00072202"/>
    </source>
</evidence>
<dbReference type="InterPro" id="IPR024732">
    <property type="entry name" value="NAGLU_C"/>
</dbReference>
<evidence type="ECO:0000256" key="9">
    <source>
        <dbReference type="SAM" id="SignalP"/>
    </source>
</evidence>
<dbReference type="Pfam" id="PF12972">
    <property type="entry name" value="NAGLU_C"/>
    <property type="match status" value="1"/>
</dbReference>
<evidence type="ECO:0000256" key="6">
    <source>
        <dbReference type="ARBA" id="ARBA00060996"/>
    </source>
</evidence>
<dbReference type="EC" id="3.2.1.50" evidence="7"/>
<evidence type="ECO:0000256" key="4">
    <source>
        <dbReference type="ARBA" id="ARBA00023295"/>
    </source>
</evidence>
<dbReference type="Gene3D" id="3.20.20.80">
    <property type="entry name" value="Glycosidases"/>
    <property type="match status" value="1"/>
</dbReference>
<dbReference type="InterPro" id="IPR024240">
    <property type="entry name" value="NAGLU_N"/>
</dbReference>
<feature type="domain" description="Alpha-N-acetylglucosaminidase tim-barrel" evidence="10">
    <location>
        <begin position="144"/>
        <end position="479"/>
    </location>
</feature>
<dbReference type="GO" id="GO:0048731">
    <property type="term" value="P:system development"/>
    <property type="evidence" value="ECO:0007669"/>
    <property type="project" value="UniProtKB-ARBA"/>
</dbReference>
<evidence type="ECO:0000256" key="2">
    <source>
        <dbReference type="ARBA" id="ARBA00022801"/>
    </source>
</evidence>
<evidence type="ECO:0000256" key="1">
    <source>
        <dbReference type="ARBA" id="ARBA00022729"/>
    </source>
</evidence>
<dbReference type="InterPro" id="IPR024733">
    <property type="entry name" value="NAGLU_tim-barrel"/>
</dbReference>
<dbReference type="Proteomes" id="UP001152798">
    <property type="component" value="Chromosome 3"/>
</dbReference>
<proteinExistence type="inferred from homology"/>
<evidence type="ECO:0000256" key="5">
    <source>
        <dbReference type="ARBA" id="ARBA00052030"/>
    </source>
</evidence>
<dbReference type="Gene3D" id="1.20.120.670">
    <property type="entry name" value="N-acetyl-b-d-glucoasminidase"/>
    <property type="match status" value="1"/>
</dbReference>
<dbReference type="Gene3D" id="3.30.379.10">
    <property type="entry name" value="Chitobiase/beta-hexosaminidase domain 2-like"/>
    <property type="match status" value="1"/>
</dbReference>
<sequence length="758" mass="88305">MISLLFLLLIKTVVASDAVDYDELYEKVGSEVEPQKCGQAVKDLMKRVNEEIAESFNVTIIPHIKTTTHIKSHIKSNHRDFFRLKKMDDCVAITASSGVAAAWGFHYYLKEFLNCHISWDGDQINIPDELPDVDIEVVANDRFRYYQNVCTTSYSFVWWDWKRWEREIDWMALNGFNLVLAFNGQEEIWRRVYLKLGLTDKEIDDHFTGPAFLSWNRMGNLRGWEGPLSKSWHNLSVNLQKKILSRMRLLGIIPVLPAFAGHVPRAFSRIFPSSNLTLLPDWCYFPDQYCCPYIMAPDDPIFNKVGSLFLHEYIQEFGTDHIYNCDPFNEMLPSSGDLDYLHRIGRSIYESINSTDPHGIWMLQGWLFKHDFLFWTKKRAKAFLTSISIGKFLVLDLQAEINPQYTKMDSFFGQPFIWCMLHNFGGTLGLHGSSEFINNNIFEAREFQNSTLVGVGLTPEGINTNYVIYDLLMDMFWRKEPANLTKWFNNYARRRYGIQNDNAQEAWNLLKKSVYNYTGDESQHGKYTLVQHPRLNMETDQLWYNENDVYEAWTKLLLASSEIPEINITETFLVDLVDVTRQALQLKINELFSDIYISYNEGNLTVLQQTTEIFLQLLDDLETILASNSKFLLGNWINSAKSIATTPLEEKIYERNARNLITLWGPNGEIRDYANKQWSGLIKDYYKPRWQIFLSALNESLATKTPFRQRDVSNKIFFDVEEHFTYSYSNYSNVPVGDSIAISRCIKQKLGRLKRFTS</sequence>
<keyword evidence="14" id="KW-1185">Reference proteome</keyword>
<feature type="signal peptide" evidence="9">
    <location>
        <begin position="1"/>
        <end position="15"/>
    </location>
</feature>
<comment type="similarity">
    <text evidence="6">Belongs to the glycosyl hydrolase 89 family.</text>
</comment>
<dbReference type="PANTHER" id="PTHR12872">
    <property type="entry name" value="ALPHA-N-ACETYLGLUCOSAMINIDASE"/>
    <property type="match status" value="1"/>
</dbReference>
<dbReference type="Pfam" id="PF12971">
    <property type="entry name" value="NAGLU_N"/>
    <property type="match status" value="1"/>
</dbReference>
<gene>
    <name evidence="13" type="ORF">NEZAVI_LOCUS6131</name>
</gene>
<feature type="domain" description="Alpha-N-acetylglucosaminidase N-terminal" evidence="11">
    <location>
        <begin position="39"/>
        <end position="131"/>
    </location>
</feature>
<dbReference type="FunFam" id="3.20.20.80:FF:000107">
    <property type="entry name" value="Alpha-N-acetylglucosaminidase family"/>
    <property type="match status" value="1"/>
</dbReference>
<evidence type="ECO:0000259" key="11">
    <source>
        <dbReference type="Pfam" id="PF12971"/>
    </source>
</evidence>
<evidence type="ECO:0000256" key="7">
    <source>
        <dbReference type="ARBA" id="ARBA00066522"/>
    </source>
</evidence>
<evidence type="ECO:0000313" key="14">
    <source>
        <dbReference type="Proteomes" id="UP001152798"/>
    </source>
</evidence>
<dbReference type="GO" id="GO:0004561">
    <property type="term" value="F:alpha-N-acetylglucosaminidase activity"/>
    <property type="evidence" value="ECO:0007669"/>
    <property type="project" value="UniProtKB-EC"/>
</dbReference>
<reference evidence="13" key="1">
    <citation type="submission" date="2022-01" db="EMBL/GenBank/DDBJ databases">
        <authorList>
            <person name="King R."/>
        </authorList>
    </citation>
    <scope>NUCLEOTIDE SEQUENCE</scope>
</reference>
<evidence type="ECO:0000259" key="10">
    <source>
        <dbReference type="Pfam" id="PF05089"/>
    </source>
</evidence>
<keyword evidence="2" id="KW-0378">Hydrolase</keyword>
<dbReference type="EMBL" id="OV725079">
    <property type="protein sequence ID" value="CAH1395968.1"/>
    <property type="molecule type" value="Genomic_DNA"/>
</dbReference>
<dbReference type="InterPro" id="IPR007781">
    <property type="entry name" value="NAGLU"/>
</dbReference>
<keyword evidence="4" id="KW-0326">Glycosidase</keyword>
<dbReference type="Pfam" id="PF05089">
    <property type="entry name" value="NAGLU"/>
    <property type="match status" value="1"/>
</dbReference>
<keyword evidence="3" id="KW-0325">Glycoprotein</keyword>
<evidence type="ECO:0000313" key="13">
    <source>
        <dbReference type="EMBL" id="CAH1395968.1"/>
    </source>
</evidence>
<feature type="chain" id="PRO_5040416410" description="Alpha-N-acetylglucosaminidase" evidence="9">
    <location>
        <begin position="16"/>
        <end position="758"/>
    </location>
</feature>
<organism evidence="13 14">
    <name type="scientific">Nezara viridula</name>
    <name type="common">Southern green stink bug</name>
    <name type="synonym">Cimex viridulus</name>
    <dbReference type="NCBI Taxonomy" id="85310"/>
    <lineage>
        <taxon>Eukaryota</taxon>
        <taxon>Metazoa</taxon>
        <taxon>Ecdysozoa</taxon>
        <taxon>Arthropoda</taxon>
        <taxon>Hexapoda</taxon>
        <taxon>Insecta</taxon>
        <taxon>Pterygota</taxon>
        <taxon>Neoptera</taxon>
        <taxon>Paraneoptera</taxon>
        <taxon>Hemiptera</taxon>
        <taxon>Heteroptera</taxon>
        <taxon>Panheteroptera</taxon>
        <taxon>Pentatomomorpha</taxon>
        <taxon>Pentatomoidea</taxon>
        <taxon>Pentatomidae</taxon>
        <taxon>Pentatominae</taxon>
        <taxon>Nezara</taxon>
    </lineage>
</organism>
<protein>
    <recommendedName>
        <fullName evidence="8">Alpha-N-acetylglucosaminidase</fullName>
        <ecNumber evidence="7">3.2.1.50</ecNumber>
    </recommendedName>
</protein>
<keyword evidence="1 9" id="KW-0732">Signal</keyword>
<evidence type="ECO:0000256" key="3">
    <source>
        <dbReference type="ARBA" id="ARBA00023180"/>
    </source>
</evidence>
<dbReference type="InterPro" id="IPR029018">
    <property type="entry name" value="Hex-like_dom2"/>
</dbReference>
<dbReference type="OrthoDB" id="6419383at2759"/>
<comment type="catalytic activity">
    <reaction evidence="5">
        <text>Hydrolysis of terminal non-reducing N-acetyl-D-glucosamine residues in N-acetyl-alpha-D-glucosaminides.</text>
        <dbReference type="EC" id="3.2.1.50"/>
    </reaction>
</comment>
<evidence type="ECO:0000259" key="12">
    <source>
        <dbReference type="Pfam" id="PF12972"/>
    </source>
</evidence>
<accession>A0A9P0H5S4</accession>